<evidence type="ECO:0000313" key="23">
    <source>
        <dbReference type="Proteomes" id="UP000737113"/>
    </source>
</evidence>
<evidence type="ECO:0000256" key="18">
    <source>
        <dbReference type="PROSITE-ProRule" id="PRU00409"/>
    </source>
</evidence>
<dbReference type="Pfam" id="PF02785">
    <property type="entry name" value="Biotin_carb_C"/>
    <property type="match status" value="1"/>
</dbReference>
<dbReference type="PANTHER" id="PTHR48095:SF2">
    <property type="entry name" value="BIOTIN CARBOXYLASE, CHLOROPLASTIC"/>
    <property type="match status" value="1"/>
</dbReference>
<dbReference type="InterPro" id="IPR005479">
    <property type="entry name" value="CPAse_ATP-bd"/>
</dbReference>
<accession>A0A972JLW0</accession>
<feature type="domain" description="Biotin carboxylation" evidence="21">
    <location>
        <begin position="1"/>
        <end position="445"/>
    </location>
</feature>
<keyword evidence="13 19" id="KW-0443">Lipid metabolism</keyword>
<protein>
    <recommendedName>
        <fullName evidence="5 19">Biotin carboxylase</fullName>
        <ecNumber evidence="4 19">6.3.4.14</ecNumber>
    </recommendedName>
    <alternativeName>
        <fullName evidence="16 19">Acetyl-coenzyme A carboxylase biotin carboxylase subunit A</fullName>
    </alternativeName>
</protein>
<keyword evidence="23" id="KW-1185">Reference proteome</keyword>
<evidence type="ECO:0000256" key="16">
    <source>
        <dbReference type="ARBA" id="ARBA00033786"/>
    </source>
</evidence>
<evidence type="ECO:0000256" key="13">
    <source>
        <dbReference type="ARBA" id="ARBA00023098"/>
    </source>
</evidence>
<evidence type="ECO:0000256" key="8">
    <source>
        <dbReference type="ARBA" id="ARBA00022723"/>
    </source>
</evidence>
<dbReference type="EMBL" id="JAAXYH010000014">
    <property type="protein sequence ID" value="NMH66609.1"/>
    <property type="molecule type" value="Genomic_DNA"/>
</dbReference>
<keyword evidence="11 18" id="KW-0067">ATP-binding</keyword>
<dbReference type="GO" id="GO:0006633">
    <property type="term" value="P:fatty acid biosynthetic process"/>
    <property type="evidence" value="ECO:0007669"/>
    <property type="project" value="UniProtKB-KW"/>
</dbReference>
<dbReference type="PROSITE" id="PS00867">
    <property type="entry name" value="CPSASE_2"/>
    <property type="match status" value="1"/>
</dbReference>
<dbReference type="PANTHER" id="PTHR48095">
    <property type="entry name" value="PYRUVATE CARBOXYLASE SUBUNIT A"/>
    <property type="match status" value="1"/>
</dbReference>
<dbReference type="PROSITE" id="PS00866">
    <property type="entry name" value="CPSASE_1"/>
    <property type="match status" value="1"/>
</dbReference>
<keyword evidence="6 19" id="KW-0444">Lipid biosynthesis</keyword>
<evidence type="ECO:0000256" key="6">
    <source>
        <dbReference type="ARBA" id="ARBA00022516"/>
    </source>
</evidence>
<dbReference type="FunFam" id="3.40.50.20:FF:000010">
    <property type="entry name" value="Propionyl-CoA carboxylase subunit alpha"/>
    <property type="match status" value="1"/>
</dbReference>
<comment type="caution">
    <text evidence="22">The sequence shown here is derived from an EMBL/GenBank/DDBJ whole genome shotgun (WGS) entry which is preliminary data.</text>
</comment>
<keyword evidence="14 19" id="KW-0275">Fatty acid biosynthesis</keyword>
<reference evidence="22" key="1">
    <citation type="submission" date="2020-04" db="EMBL/GenBank/DDBJ databases">
        <title>Description of Shewanella salipaludis sp. nov., isolated from a salt marsh.</title>
        <authorList>
            <person name="Park S."/>
            <person name="Yoon J.-H."/>
        </authorList>
    </citation>
    <scope>NUCLEOTIDE SEQUENCE</scope>
    <source>
        <strain evidence="22">SHSM-M6</strain>
    </source>
</reference>
<comment type="pathway">
    <text evidence="2 19">Lipid metabolism; malonyl-CoA biosynthesis; malonyl-CoA from acetyl-CoA: step 1/1.</text>
</comment>
<proteinExistence type="predicted"/>
<comment type="subunit">
    <text evidence="3 19">Acetyl-CoA carboxylase is a heterohexamer of biotin carboxyl carrier protein, biotin carboxylase and the two subunits of carboxyl transferase in a 2:2 complex.</text>
</comment>
<comment type="catalytic activity">
    <reaction evidence="17 19">
        <text>N(6)-biotinyl-L-lysyl-[protein] + hydrogencarbonate + ATP = N(6)-carboxybiotinyl-L-lysyl-[protein] + ADP + phosphate + H(+)</text>
        <dbReference type="Rhea" id="RHEA:13501"/>
        <dbReference type="Rhea" id="RHEA-COMP:10505"/>
        <dbReference type="Rhea" id="RHEA-COMP:10506"/>
        <dbReference type="ChEBI" id="CHEBI:15378"/>
        <dbReference type="ChEBI" id="CHEBI:17544"/>
        <dbReference type="ChEBI" id="CHEBI:30616"/>
        <dbReference type="ChEBI" id="CHEBI:43474"/>
        <dbReference type="ChEBI" id="CHEBI:83144"/>
        <dbReference type="ChEBI" id="CHEBI:83145"/>
        <dbReference type="ChEBI" id="CHEBI:456216"/>
        <dbReference type="EC" id="6.3.4.14"/>
    </reaction>
</comment>
<evidence type="ECO:0000256" key="1">
    <source>
        <dbReference type="ARBA" id="ARBA00003761"/>
    </source>
</evidence>
<dbReference type="InterPro" id="IPR011054">
    <property type="entry name" value="Rudment_hybrid_motif"/>
</dbReference>
<dbReference type="InterPro" id="IPR011761">
    <property type="entry name" value="ATP-grasp"/>
</dbReference>
<sequence>MLKKVVIANRGEIALRILRACRELGIQTVALYSSADKALPHVALADESYCIGPPAAKDSYLKADAIISVADLSGADAIHPGYGFLAEDADFAELVERCGLNFIGPGSEVIRLLGDKVSALALMRQAGVPTLPGSDAALGTDAEANLALARRLGYPVIIKAAGGGGGKGMRQVWEEAELLQAIALTQAEAAAAFNNPVVYMEKFLQQPRHIEFQLLADGQGKAIHLGERDCSMQRLQQKVTEEAPAPGIDERQRRDLGERCVRACLEIGYRGVGTFEFLYQDGEFYFIEVNTRIQVEHPLTEMITGVDLLKQQLRIASGEPLSLSQADIQIRGHAIECRINAEAGHTFLPSPGQIRSFNAPGGNGVRWDSQLYAGYRVPPHYDSLIGKLICHGDDRASAMAKMRQALSELKITGIATNIGLQQEIMRDDNFIAGGCNIHYLEHMLGLEASR</sequence>
<dbReference type="Gene3D" id="3.30.1490.20">
    <property type="entry name" value="ATP-grasp fold, A domain"/>
    <property type="match status" value="1"/>
</dbReference>
<dbReference type="Gene3D" id="3.40.50.20">
    <property type="match status" value="1"/>
</dbReference>
<evidence type="ECO:0000259" key="20">
    <source>
        <dbReference type="PROSITE" id="PS50975"/>
    </source>
</evidence>
<keyword evidence="10 19" id="KW-0276">Fatty acid metabolism</keyword>
<dbReference type="AlphaFoldDB" id="A0A972JLW0"/>
<evidence type="ECO:0000256" key="3">
    <source>
        <dbReference type="ARBA" id="ARBA00011750"/>
    </source>
</evidence>
<dbReference type="InterPro" id="IPR011764">
    <property type="entry name" value="Biotin_carboxylation_dom"/>
</dbReference>
<feature type="domain" description="ATP-grasp" evidence="20">
    <location>
        <begin position="120"/>
        <end position="317"/>
    </location>
</feature>
<dbReference type="EC" id="6.3.4.14" evidence="4 19"/>
<dbReference type="InterPro" id="IPR013815">
    <property type="entry name" value="ATP_grasp_subdomain_1"/>
</dbReference>
<evidence type="ECO:0000256" key="17">
    <source>
        <dbReference type="ARBA" id="ARBA00048600"/>
    </source>
</evidence>
<dbReference type="InterPro" id="IPR016185">
    <property type="entry name" value="PreATP-grasp_dom_sf"/>
</dbReference>
<keyword evidence="9 18" id="KW-0547">Nucleotide-binding</keyword>
<dbReference type="NCBIfam" id="NF006367">
    <property type="entry name" value="PRK08591.1"/>
    <property type="match status" value="1"/>
</dbReference>
<dbReference type="SUPFAM" id="SSF51246">
    <property type="entry name" value="Rudiment single hybrid motif"/>
    <property type="match status" value="1"/>
</dbReference>
<evidence type="ECO:0000256" key="2">
    <source>
        <dbReference type="ARBA" id="ARBA00004956"/>
    </source>
</evidence>
<dbReference type="SUPFAM" id="SSF56059">
    <property type="entry name" value="Glutathione synthetase ATP-binding domain-like"/>
    <property type="match status" value="1"/>
</dbReference>
<evidence type="ECO:0000256" key="15">
    <source>
        <dbReference type="ARBA" id="ARBA00023267"/>
    </source>
</evidence>
<evidence type="ECO:0000256" key="11">
    <source>
        <dbReference type="ARBA" id="ARBA00022840"/>
    </source>
</evidence>
<evidence type="ECO:0000256" key="10">
    <source>
        <dbReference type="ARBA" id="ARBA00022832"/>
    </source>
</evidence>
<gene>
    <name evidence="22" type="primary">accC</name>
    <name evidence="22" type="ORF">HC757_15745</name>
</gene>
<dbReference type="Gene3D" id="3.30.470.20">
    <property type="entry name" value="ATP-grasp fold, B domain"/>
    <property type="match status" value="1"/>
</dbReference>
<dbReference type="GO" id="GO:0004075">
    <property type="term" value="F:biotin carboxylase activity"/>
    <property type="evidence" value="ECO:0007669"/>
    <property type="project" value="UniProtKB-EC"/>
</dbReference>
<evidence type="ECO:0000256" key="9">
    <source>
        <dbReference type="ARBA" id="ARBA00022741"/>
    </source>
</evidence>
<dbReference type="Proteomes" id="UP000737113">
    <property type="component" value="Unassembled WGS sequence"/>
</dbReference>
<dbReference type="InterPro" id="IPR005482">
    <property type="entry name" value="Biotin_COase_C"/>
</dbReference>
<evidence type="ECO:0000313" key="22">
    <source>
        <dbReference type="EMBL" id="NMH66609.1"/>
    </source>
</evidence>
<dbReference type="InterPro" id="IPR005481">
    <property type="entry name" value="BC-like_N"/>
</dbReference>
<keyword evidence="15 19" id="KW-0092">Biotin</keyword>
<dbReference type="Pfam" id="PF02786">
    <property type="entry name" value="CPSase_L_D2"/>
    <property type="match status" value="1"/>
</dbReference>
<dbReference type="PROSITE" id="PS50979">
    <property type="entry name" value="BC"/>
    <property type="match status" value="1"/>
</dbReference>
<dbReference type="InterPro" id="IPR051602">
    <property type="entry name" value="ACC_Biotin_Carboxylase"/>
</dbReference>
<keyword evidence="8" id="KW-0479">Metal-binding</keyword>
<dbReference type="Pfam" id="PF00289">
    <property type="entry name" value="Biotin_carb_N"/>
    <property type="match status" value="1"/>
</dbReference>
<evidence type="ECO:0000256" key="19">
    <source>
        <dbReference type="RuleBase" id="RU365063"/>
    </source>
</evidence>
<evidence type="ECO:0000256" key="4">
    <source>
        <dbReference type="ARBA" id="ARBA00013263"/>
    </source>
</evidence>
<dbReference type="PROSITE" id="PS50975">
    <property type="entry name" value="ATP_GRASP"/>
    <property type="match status" value="1"/>
</dbReference>
<dbReference type="SUPFAM" id="SSF52440">
    <property type="entry name" value="PreATP-grasp domain"/>
    <property type="match status" value="1"/>
</dbReference>
<evidence type="ECO:0000256" key="14">
    <source>
        <dbReference type="ARBA" id="ARBA00023160"/>
    </source>
</evidence>
<keyword evidence="12" id="KW-0460">Magnesium</keyword>
<name>A0A972JLW0_9GAMM</name>
<dbReference type="GO" id="GO:0046872">
    <property type="term" value="F:metal ion binding"/>
    <property type="evidence" value="ECO:0007669"/>
    <property type="project" value="UniProtKB-KW"/>
</dbReference>
<comment type="function">
    <text evidence="1 19">This protein is a component of the acetyl coenzyme A carboxylase complex; first, biotin carboxylase catalyzes the carboxylation of the carrier protein and then the transcarboxylase transfers the carboxyl group to form malonyl-CoA.</text>
</comment>
<dbReference type="FunFam" id="3.30.1490.20:FF:000003">
    <property type="entry name" value="acetyl-CoA carboxylase isoform X1"/>
    <property type="match status" value="1"/>
</dbReference>
<organism evidence="22 23">
    <name type="scientific">Shewanella salipaludis</name>
    <dbReference type="NCBI Taxonomy" id="2723052"/>
    <lineage>
        <taxon>Bacteria</taxon>
        <taxon>Pseudomonadati</taxon>
        <taxon>Pseudomonadota</taxon>
        <taxon>Gammaproteobacteria</taxon>
        <taxon>Alteromonadales</taxon>
        <taxon>Shewanellaceae</taxon>
        <taxon>Shewanella</taxon>
    </lineage>
</organism>
<evidence type="ECO:0000256" key="7">
    <source>
        <dbReference type="ARBA" id="ARBA00022598"/>
    </source>
</evidence>
<dbReference type="RefSeq" id="WP_169565337.1">
    <property type="nucleotide sequence ID" value="NZ_JAAXYH010000014.1"/>
</dbReference>
<dbReference type="NCBIfam" id="TIGR00514">
    <property type="entry name" value="accC"/>
    <property type="match status" value="1"/>
</dbReference>
<evidence type="ECO:0000259" key="21">
    <source>
        <dbReference type="PROSITE" id="PS50979"/>
    </source>
</evidence>
<evidence type="ECO:0000256" key="5">
    <source>
        <dbReference type="ARBA" id="ARBA00017242"/>
    </source>
</evidence>
<dbReference type="GO" id="GO:0005524">
    <property type="term" value="F:ATP binding"/>
    <property type="evidence" value="ECO:0007669"/>
    <property type="project" value="UniProtKB-UniRule"/>
</dbReference>
<dbReference type="SMART" id="SM00878">
    <property type="entry name" value="Biotin_carb_C"/>
    <property type="match status" value="1"/>
</dbReference>
<keyword evidence="7 19" id="KW-0436">Ligase</keyword>
<dbReference type="InterPro" id="IPR004549">
    <property type="entry name" value="Acetyl_CoA_COase_biotin_COase"/>
</dbReference>
<evidence type="ECO:0000256" key="12">
    <source>
        <dbReference type="ARBA" id="ARBA00022842"/>
    </source>
</evidence>